<name>A0A645EZV9_9ZZZZ</name>
<proteinExistence type="predicted"/>
<protein>
    <submittedName>
        <fullName evidence="1">Uncharacterized protein</fullName>
    </submittedName>
</protein>
<sequence length="46" mass="4591">MREVKEGLSAGQKVVVSGIQSLSPGVKVRVGDAVAAQAGPDGKEAN</sequence>
<accession>A0A645EZV9</accession>
<gene>
    <name evidence="1" type="ORF">SDC9_154233</name>
</gene>
<evidence type="ECO:0000313" key="1">
    <source>
        <dbReference type="EMBL" id="MPN06976.1"/>
    </source>
</evidence>
<comment type="caution">
    <text evidence="1">The sequence shown here is derived from an EMBL/GenBank/DDBJ whole genome shotgun (WGS) entry which is preliminary data.</text>
</comment>
<dbReference type="AlphaFoldDB" id="A0A645EZV9"/>
<reference evidence="1" key="1">
    <citation type="submission" date="2019-08" db="EMBL/GenBank/DDBJ databases">
        <authorList>
            <person name="Kucharzyk K."/>
            <person name="Murdoch R.W."/>
            <person name="Higgins S."/>
            <person name="Loffler F."/>
        </authorList>
    </citation>
    <scope>NUCLEOTIDE SEQUENCE</scope>
</reference>
<organism evidence="1">
    <name type="scientific">bioreactor metagenome</name>
    <dbReference type="NCBI Taxonomy" id="1076179"/>
    <lineage>
        <taxon>unclassified sequences</taxon>
        <taxon>metagenomes</taxon>
        <taxon>ecological metagenomes</taxon>
    </lineage>
</organism>
<dbReference type="EMBL" id="VSSQ01052932">
    <property type="protein sequence ID" value="MPN06976.1"/>
    <property type="molecule type" value="Genomic_DNA"/>
</dbReference>
<dbReference type="Gene3D" id="2.40.420.20">
    <property type="match status" value="1"/>
</dbReference>